<evidence type="ECO:0000313" key="2">
    <source>
        <dbReference type="Proteomes" id="UP001333110"/>
    </source>
</evidence>
<proteinExistence type="predicted"/>
<sequence length="137" mass="14990">MSTLEKVHLETSVSMDKSIPQQVHLEASVGVHEAVLEHFKASLAVDKSMAQQTRSRTPSAPLLQSGETAWKAQICLLTEKDPNEKTNIPEELLNAVIPLMCASKIPGRVKNATPVKIALKPGAQLIRKKQYAIKLEA</sequence>
<dbReference type="Proteomes" id="UP001333110">
    <property type="component" value="Unassembled WGS sequence"/>
</dbReference>
<dbReference type="AlphaFoldDB" id="A0AAN7N7L4"/>
<gene>
    <name evidence="1" type="ORF">QYF61_007062</name>
</gene>
<dbReference type="EMBL" id="JAUNZN010000006">
    <property type="protein sequence ID" value="KAK4819551.1"/>
    <property type="molecule type" value="Genomic_DNA"/>
</dbReference>
<reference evidence="1 2" key="1">
    <citation type="journal article" date="2023" name="J. Hered.">
        <title>Chromosome-level genome of the wood stork (Mycteria americana) provides insight into avian chromosome evolution.</title>
        <authorList>
            <person name="Flamio R. Jr."/>
            <person name="Ramstad K.M."/>
        </authorList>
    </citation>
    <scope>NUCLEOTIDE SEQUENCE [LARGE SCALE GENOMIC DNA]</scope>
    <source>
        <strain evidence="1">JAX WOST 10</strain>
    </source>
</reference>
<evidence type="ECO:0000313" key="1">
    <source>
        <dbReference type="EMBL" id="KAK4819551.1"/>
    </source>
</evidence>
<keyword evidence="2" id="KW-1185">Reference proteome</keyword>
<organism evidence="1 2">
    <name type="scientific">Mycteria americana</name>
    <name type="common">Wood stork</name>
    <dbReference type="NCBI Taxonomy" id="33587"/>
    <lineage>
        <taxon>Eukaryota</taxon>
        <taxon>Metazoa</taxon>
        <taxon>Chordata</taxon>
        <taxon>Craniata</taxon>
        <taxon>Vertebrata</taxon>
        <taxon>Euteleostomi</taxon>
        <taxon>Archelosauria</taxon>
        <taxon>Archosauria</taxon>
        <taxon>Dinosauria</taxon>
        <taxon>Saurischia</taxon>
        <taxon>Theropoda</taxon>
        <taxon>Coelurosauria</taxon>
        <taxon>Aves</taxon>
        <taxon>Neognathae</taxon>
        <taxon>Neoaves</taxon>
        <taxon>Aequornithes</taxon>
        <taxon>Ciconiiformes</taxon>
        <taxon>Ciconiidae</taxon>
        <taxon>Mycteria</taxon>
    </lineage>
</organism>
<name>A0AAN7N7L4_MYCAM</name>
<protein>
    <submittedName>
        <fullName evidence="1">Uncharacterized protein</fullName>
    </submittedName>
</protein>
<accession>A0AAN7N7L4</accession>
<comment type="caution">
    <text evidence="1">The sequence shown here is derived from an EMBL/GenBank/DDBJ whole genome shotgun (WGS) entry which is preliminary data.</text>
</comment>